<dbReference type="GO" id="GO:0005886">
    <property type="term" value="C:plasma membrane"/>
    <property type="evidence" value="ECO:0007669"/>
    <property type="project" value="TreeGrafter"/>
</dbReference>
<dbReference type="InterPro" id="IPR044839">
    <property type="entry name" value="NDR1-like"/>
</dbReference>
<evidence type="ECO:0008006" key="5">
    <source>
        <dbReference type="Google" id="ProtNLM"/>
    </source>
</evidence>
<evidence type="ECO:0000313" key="4">
    <source>
        <dbReference type="Proteomes" id="UP000823388"/>
    </source>
</evidence>
<reference evidence="3" key="1">
    <citation type="submission" date="2020-05" db="EMBL/GenBank/DDBJ databases">
        <title>WGS assembly of Panicum virgatum.</title>
        <authorList>
            <person name="Lovell J.T."/>
            <person name="Jenkins J."/>
            <person name="Shu S."/>
            <person name="Juenger T.E."/>
            <person name="Schmutz J."/>
        </authorList>
    </citation>
    <scope>NUCLEOTIDE SEQUENCE</scope>
    <source>
        <strain evidence="3">AP13</strain>
    </source>
</reference>
<accession>A0A8T0UEY3</accession>
<comment type="subcellular location">
    <subcellularLocation>
        <location evidence="1">Membrane</location>
    </subcellularLocation>
</comment>
<evidence type="ECO:0000313" key="3">
    <source>
        <dbReference type="EMBL" id="KAG2620887.1"/>
    </source>
</evidence>
<protein>
    <recommendedName>
        <fullName evidence="5">Late embryogenesis abundant protein LEA-2 subgroup domain-containing protein</fullName>
    </recommendedName>
</protein>
<keyword evidence="2" id="KW-0472">Membrane</keyword>
<dbReference type="GO" id="GO:0009506">
    <property type="term" value="C:plasmodesma"/>
    <property type="evidence" value="ECO:0007669"/>
    <property type="project" value="TreeGrafter"/>
</dbReference>
<gene>
    <name evidence="3" type="ORF">PVAP13_3NG202100</name>
</gene>
<dbReference type="EMBL" id="CM029042">
    <property type="protein sequence ID" value="KAG2620887.1"/>
    <property type="molecule type" value="Genomic_DNA"/>
</dbReference>
<keyword evidence="4" id="KW-1185">Reference proteome</keyword>
<proteinExistence type="predicted"/>
<evidence type="ECO:0000256" key="1">
    <source>
        <dbReference type="ARBA" id="ARBA00004370"/>
    </source>
</evidence>
<dbReference type="PANTHER" id="PTHR31415">
    <property type="entry name" value="OS05G0367900 PROTEIN"/>
    <property type="match status" value="1"/>
</dbReference>
<dbReference type="Proteomes" id="UP000823388">
    <property type="component" value="Chromosome 3N"/>
</dbReference>
<dbReference type="PANTHER" id="PTHR31415:SF168">
    <property type="entry name" value="LATE EMBRYOGENESIS ABUNDANT PROTEIN LEA-2 SUBGROUP DOMAIN-CONTAINING PROTEIN"/>
    <property type="match status" value="1"/>
</dbReference>
<comment type="caution">
    <text evidence="3">The sequence shown here is derived from an EMBL/GenBank/DDBJ whole genome shotgun (WGS) entry which is preliminary data.</text>
</comment>
<organism evidence="3 4">
    <name type="scientific">Panicum virgatum</name>
    <name type="common">Blackwell switchgrass</name>
    <dbReference type="NCBI Taxonomy" id="38727"/>
    <lineage>
        <taxon>Eukaryota</taxon>
        <taxon>Viridiplantae</taxon>
        <taxon>Streptophyta</taxon>
        <taxon>Embryophyta</taxon>
        <taxon>Tracheophyta</taxon>
        <taxon>Spermatophyta</taxon>
        <taxon>Magnoliopsida</taxon>
        <taxon>Liliopsida</taxon>
        <taxon>Poales</taxon>
        <taxon>Poaceae</taxon>
        <taxon>PACMAD clade</taxon>
        <taxon>Panicoideae</taxon>
        <taxon>Panicodae</taxon>
        <taxon>Paniceae</taxon>
        <taxon>Panicinae</taxon>
        <taxon>Panicum</taxon>
        <taxon>Panicum sect. Hiantes</taxon>
    </lineage>
</organism>
<name>A0A8T0UEY3_PANVG</name>
<sequence>MFEFSITCFAIENLRMQFFWEMPSERSIVSTALSAALGQVWECIEFWTPLTSVIIILWLLYRPDHFYPTVDSAVLATLNLTTDEPPNLQYDLAVNVSFRNSHSRLSIRYLDISATAFCGSGTKLGPADDALPTPFRQGPMNTTVLHPAFRGMVAVDSMVTAWLKKELEAGMVHVNLRLSLTIKYRVMWPFIEIFFYKYDCWLWFPPPGLAAPAIFDAGTRCWVVN</sequence>
<dbReference type="AlphaFoldDB" id="A0A8T0UEY3"/>
<evidence type="ECO:0000256" key="2">
    <source>
        <dbReference type="ARBA" id="ARBA00023136"/>
    </source>
</evidence>
<dbReference type="GO" id="GO:0098542">
    <property type="term" value="P:defense response to other organism"/>
    <property type="evidence" value="ECO:0007669"/>
    <property type="project" value="InterPro"/>
</dbReference>